<dbReference type="InterPro" id="IPR057165">
    <property type="entry name" value="DUF7843"/>
</dbReference>
<evidence type="ECO:0000259" key="3">
    <source>
        <dbReference type="Pfam" id="PF25225"/>
    </source>
</evidence>
<feature type="domain" description="DUF7843" evidence="3">
    <location>
        <begin position="38"/>
        <end position="111"/>
    </location>
</feature>
<protein>
    <submittedName>
        <fullName evidence="4">DUF4105 domain-containing protein</fullName>
    </submittedName>
</protein>
<dbReference type="Pfam" id="PF25225">
    <property type="entry name" value="DUF7843"/>
    <property type="match status" value="1"/>
</dbReference>
<name>A0A6H1WRK9_9BACT</name>
<dbReference type="AlphaFoldDB" id="A0A6H1WRK9"/>
<evidence type="ECO:0000259" key="2">
    <source>
        <dbReference type="Pfam" id="PF25222"/>
    </source>
</evidence>
<dbReference type="InterPro" id="IPR025178">
    <property type="entry name" value="Lnb_N"/>
</dbReference>
<dbReference type="Pfam" id="PF13387">
    <property type="entry name" value="Lnb_N"/>
    <property type="match status" value="1"/>
</dbReference>
<accession>A0A6H1WRK9</accession>
<evidence type="ECO:0000259" key="1">
    <source>
        <dbReference type="Pfam" id="PF13387"/>
    </source>
</evidence>
<evidence type="ECO:0000313" key="5">
    <source>
        <dbReference type="Proteomes" id="UP000501253"/>
    </source>
</evidence>
<dbReference type="RefSeq" id="WP_168719182.1">
    <property type="nucleotide sequence ID" value="NZ_CP042909.1"/>
</dbReference>
<feature type="domain" description="DUF7840" evidence="2">
    <location>
        <begin position="409"/>
        <end position="592"/>
    </location>
</feature>
<dbReference type="Pfam" id="PF25222">
    <property type="entry name" value="DUF7840"/>
    <property type="match status" value="1"/>
</dbReference>
<feature type="domain" description="Lnb N-terminal periplasmic" evidence="1">
    <location>
        <begin position="132"/>
        <end position="294"/>
    </location>
</feature>
<reference evidence="4 5" key="1">
    <citation type="submission" date="2019-08" db="EMBL/GenBank/DDBJ databases">
        <title>Complete genome sequence of Thermosulfurimonas marina SU872T, an anaerobic thermophilic chemolithoautotrophic bacterium isolated from a shallow marine hydrothermal vent.</title>
        <authorList>
            <person name="Allioux M."/>
            <person name="Jebbar M."/>
            <person name="Slobodkina G."/>
            <person name="Slobodkin A."/>
            <person name="Moalic Y."/>
            <person name="Frolova A."/>
            <person name="Shao Z."/>
            <person name="Alain K."/>
        </authorList>
    </citation>
    <scope>NUCLEOTIDE SEQUENCE [LARGE SCALE GENOMIC DNA]</scope>
    <source>
        <strain evidence="4 5">SU872</strain>
    </source>
</reference>
<evidence type="ECO:0000313" key="4">
    <source>
        <dbReference type="EMBL" id="QJA05823.1"/>
    </source>
</evidence>
<dbReference type="EMBL" id="CP042909">
    <property type="protein sequence ID" value="QJA05823.1"/>
    <property type="molecule type" value="Genomic_DNA"/>
</dbReference>
<sequence length="609" mass="71826">MYKFSVSISLIIICIGYSLSCCAQRLPKEIIYLALHKKLYLSPTWKVLLHIDPYSKRPYIKDPSFILSYSHFSLAEEMKKTIESFFLPPGIFSDSNAHPICRFPARKLFIEHELNLSENIFPQVECKDFNYYLKKAPADNIYLVFASENIKNPASMMGHLFLKLEGINDEGRQVAHAVSFFAVINTYNPLKLGLESLFTGMRGIFSLMPYYYQVAKYLEKEERNIWEYKLNLSSYQKKLLYFHIWELKDVKMEYYFQGYNCATVIYYLLSLANPEIFNKKAHWISPLDVVKLAKQYGLINDVRLLPSDQWLIRMLEERLNFWDILLLKFSVEKGNEKYFSSLDPQNVKDFYRLKLGEVYGYYSWKHGIISKKVWKNLEKIFRKQLSNSPYGFDISKYKSPFKIPQETHFETGITYFGKEKFLKVDFLAASHTLEDDNREYFSESALEVGRFSFLVNKCSFKLENFKLYYMRSLIPFDLLTKGISSQFGIEMSPRYLDNSKYFYSFNISGGIGLTFRFFSDIFVYILGNLENGYGNKIYLTYNPQIGLIIYEVFHMKTWINYSYWGRPLNYSLISFSQSIFLSKNFRISFKINLVEGKTESYGIFLNFSF</sequence>
<organism evidence="4 5">
    <name type="scientific">Thermosulfurimonas marina</name>
    <dbReference type="NCBI Taxonomy" id="2047767"/>
    <lineage>
        <taxon>Bacteria</taxon>
        <taxon>Pseudomonadati</taxon>
        <taxon>Thermodesulfobacteriota</taxon>
        <taxon>Thermodesulfobacteria</taxon>
        <taxon>Thermodesulfobacteriales</taxon>
        <taxon>Thermodesulfobacteriaceae</taxon>
        <taxon>Thermosulfurimonas</taxon>
    </lineage>
</organism>
<keyword evidence="5" id="KW-1185">Reference proteome</keyword>
<proteinExistence type="predicted"/>
<dbReference type="KEGG" id="tmai:FVE67_02960"/>
<dbReference type="InterPro" id="IPR057162">
    <property type="entry name" value="DUF7840"/>
</dbReference>
<dbReference type="Proteomes" id="UP000501253">
    <property type="component" value="Chromosome"/>
</dbReference>
<gene>
    <name evidence="4" type="ORF">FVE67_02960</name>
</gene>